<gene>
    <name evidence="1" type="ORF">PtoMrB4_07070</name>
</gene>
<sequence length="386" mass="41772">MTVLLDDGKADPGTHVLLIGVGRYPFLNDGGDPANLFPLHMGMGQLSSPPLSVSAFATWLMDSGAGFHNPDRPLRSLQVLCSADVPVSIRDSSGTLQVVQSAQMHLVRQAVRDWMKRAGRNPENMAVFFFCGHGLAFGEVENALLLEDFGGDHGNPMADAIAFDSMRLGVMRHCGANHQVHFIDACRTPPNKHFLATYGDKATGDPIAAAGLSRDLRNKIAPVYFAAGLASAAYGLDGQPSLFTQGLLQSMHGPASRDKGNHWEVQVPALAEGINKCVASMAFQVQPQYCQPRDTGPELMIHRLRADPKVVVKVFTHDLNLLPQTVLAHIDEGTQKREVRSPAPSPWWVTLPAGAYRFEALDAADTAQVLGQRRKYVMPPGAEVGL</sequence>
<organism evidence="1 2">
    <name type="scientific">Metapseudomonas otitidis</name>
    <dbReference type="NCBI Taxonomy" id="319939"/>
    <lineage>
        <taxon>Bacteria</taxon>
        <taxon>Pseudomonadati</taxon>
        <taxon>Pseudomonadota</taxon>
        <taxon>Gammaproteobacteria</taxon>
        <taxon>Pseudomonadales</taxon>
        <taxon>Pseudomonadaceae</taxon>
        <taxon>Metapseudomonas</taxon>
    </lineage>
</organism>
<dbReference type="Gene3D" id="3.40.50.1460">
    <property type="match status" value="1"/>
</dbReference>
<evidence type="ECO:0000313" key="1">
    <source>
        <dbReference type="EMBL" id="BCA26730.1"/>
    </source>
</evidence>
<dbReference type="KEGG" id="poj:PtoMrB4_07070"/>
<dbReference type="EMBL" id="AP022642">
    <property type="protein sequence ID" value="BCA26730.1"/>
    <property type="molecule type" value="Genomic_DNA"/>
</dbReference>
<accession>A0A679GGT7</accession>
<dbReference type="InterPro" id="IPR029030">
    <property type="entry name" value="Caspase-like_dom_sf"/>
</dbReference>
<evidence type="ECO:0008006" key="3">
    <source>
        <dbReference type="Google" id="ProtNLM"/>
    </source>
</evidence>
<dbReference type="GeneID" id="57395924"/>
<protein>
    <recommendedName>
        <fullName evidence="3">Caspase domain-containing protein</fullName>
    </recommendedName>
</protein>
<dbReference type="AlphaFoldDB" id="A0A679GGT7"/>
<name>A0A679GGT7_9GAMM</name>
<reference evidence="1 2" key="1">
    <citation type="journal article" date="2020" name="Microbiol. Resour. Announc.">
        <title>Complete genome sequence of Pseudomonas otitidis strain MrB4, isolated from Lake Biwa in Japan.</title>
        <authorList>
            <person name="Miyazaki K."/>
            <person name="Hase E."/>
            <person name="Maruya T."/>
        </authorList>
    </citation>
    <scope>NUCLEOTIDE SEQUENCE [LARGE SCALE GENOMIC DNA]</scope>
    <source>
        <strain evidence="1 2">MrB4</strain>
    </source>
</reference>
<dbReference type="SUPFAM" id="SSF52129">
    <property type="entry name" value="Caspase-like"/>
    <property type="match status" value="1"/>
</dbReference>
<dbReference type="RefSeq" id="WP_172432523.1">
    <property type="nucleotide sequence ID" value="NZ_AP022642.1"/>
</dbReference>
<dbReference type="Proteomes" id="UP000501237">
    <property type="component" value="Chromosome"/>
</dbReference>
<proteinExistence type="predicted"/>
<evidence type="ECO:0000313" key="2">
    <source>
        <dbReference type="Proteomes" id="UP000501237"/>
    </source>
</evidence>